<name>A0A9K3KW62_9STRA</name>
<accession>A0A9K3KW62</accession>
<evidence type="ECO:0000313" key="2">
    <source>
        <dbReference type="EMBL" id="KAG7351110.1"/>
    </source>
</evidence>
<reference evidence="2" key="2">
    <citation type="submission" date="2021-04" db="EMBL/GenBank/DDBJ databases">
        <authorList>
            <person name="Podell S."/>
        </authorList>
    </citation>
    <scope>NUCLEOTIDE SEQUENCE</scope>
    <source>
        <strain evidence="2">Hildebrandi</strain>
    </source>
</reference>
<dbReference type="EMBL" id="JAGRRH010000018">
    <property type="protein sequence ID" value="KAG7351110.1"/>
    <property type="molecule type" value="Genomic_DNA"/>
</dbReference>
<sequence length="303" mass="34534">MAPNMENGDLMLTPPSLREDDHDDHIICSAHSSPTSVYNAGRTADDTSTEGLFVPRLKDKSKRRTADSPTSGRRRNPSGENPPSTTKSVRFHSRVRFKNVKHIDDYTDREYFATWYAEEDLQEIFNHCVDTVRKMVNGFVLNEDDGYSPRGLEYKTPTGAKIRKENKARGIRIVLDEQERQRIEGVIDPERLAKLYSDAAADSRRAYRLMAMKDQEEARPILQSKSSLLVMQQKPQLRIQKETESCEVLDQEQLHNSATSVLDEFQQSYGNNATESDEPTSPRVRKFRVTFGAVVETADDFAN</sequence>
<dbReference type="OrthoDB" id="55601at2759"/>
<protein>
    <submittedName>
        <fullName evidence="2">Uncharacterized protein</fullName>
    </submittedName>
</protein>
<organism evidence="2 3">
    <name type="scientific">Nitzschia inconspicua</name>
    <dbReference type="NCBI Taxonomy" id="303405"/>
    <lineage>
        <taxon>Eukaryota</taxon>
        <taxon>Sar</taxon>
        <taxon>Stramenopiles</taxon>
        <taxon>Ochrophyta</taxon>
        <taxon>Bacillariophyta</taxon>
        <taxon>Bacillariophyceae</taxon>
        <taxon>Bacillariophycidae</taxon>
        <taxon>Bacillariales</taxon>
        <taxon>Bacillariaceae</taxon>
        <taxon>Nitzschia</taxon>
    </lineage>
</organism>
<gene>
    <name evidence="2" type="ORF">IV203_010470</name>
</gene>
<proteinExistence type="predicted"/>
<feature type="region of interest" description="Disordered" evidence="1">
    <location>
        <begin position="1"/>
        <end position="91"/>
    </location>
</feature>
<comment type="caution">
    <text evidence="2">The sequence shown here is derived from an EMBL/GenBank/DDBJ whole genome shotgun (WGS) entry which is preliminary data.</text>
</comment>
<dbReference type="Proteomes" id="UP000693970">
    <property type="component" value="Unassembled WGS sequence"/>
</dbReference>
<feature type="compositionally biased region" description="Basic and acidic residues" evidence="1">
    <location>
        <begin position="17"/>
        <end position="26"/>
    </location>
</feature>
<keyword evidence="3" id="KW-1185">Reference proteome</keyword>
<dbReference type="AlphaFoldDB" id="A0A9K3KW62"/>
<feature type="compositionally biased region" description="Polar residues" evidence="1">
    <location>
        <begin position="78"/>
        <end position="88"/>
    </location>
</feature>
<evidence type="ECO:0000313" key="3">
    <source>
        <dbReference type="Proteomes" id="UP000693970"/>
    </source>
</evidence>
<evidence type="ECO:0000256" key="1">
    <source>
        <dbReference type="SAM" id="MobiDB-lite"/>
    </source>
</evidence>
<reference evidence="2" key="1">
    <citation type="journal article" date="2021" name="Sci. Rep.">
        <title>Diploid genomic architecture of Nitzschia inconspicua, an elite biomass production diatom.</title>
        <authorList>
            <person name="Oliver A."/>
            <person name="Podell S."/>
            <person name="Pinowska A."/>
            <person name="Traller J.C."/>
            <person name="Smith S.R."/>
            <person name="McClure R."/>
            <person name="Beliaev A."/>
            <person name="Bohutskyi P."/>
            <person name="Hill E.A."/>
            <person name="Rabines A."/>
            <person name="Zheng H."/>
            <person name="Allen L.Z."/>
            <person name="Kuo A."/>
            <person name="Grigoriev I.V."/>
            <person name="Allen A.E."/>
            <person name="Hazlebeck D."/>
            <person name="Allen E.E."/>
        </authorList>
    </citation>
    <scope>NUCLEOTIDE SEQUENCE</scope>
    <source>
        <strain evidence="2">Hildebrandi</strain>
    </source>
</reference>